<name>A0A0D8X991_DICVI</name>
<feature type="region of interest" description="Disordered" evidence="1">
    <location>
        <begin position="1"/>
        <end position="32"/>
    </location>
</feature>
<evidence type="ECO:0000256" key="1">
    <source>
        <dbReference type="SAM" id="MobiDB-lite"/>
    </source>
</evidence>
<evidence type="ECO:0000313" key="2">
    <source>
        <dbReference type="EMBL" id="KJH41133.1"/>
    </source>
</evidence>
<evidence type="ECO:0000313" key="3">
    <source>
        <dbReference type="Proteomes" id="UP000053766"/>
    </source>
</evidence>
<feature type="compositionally biased region" description="Polar residues" evidence="1">
    <location>
        <begin position="17"/>
        <end position="32"/>
    </location>
</feature>
<protein>
    <submittedName>
        <fullName evidence="2">Uncharacterized protein</fullName>
    </submittedName>
</protein>
<accession>A0A0D8X991</accession>
<sequence length="96" mass="11199">MHITDARPDQQIYRRPSAQTPNTTSPTRTHHTIITDNQPAAAEQQRWQFVNNVHTTTPRKQIASKHVKLRLSRSDTQNISFNQRYVLSKPCNRTQH</sequence>
<proteinExistence type="predicted"/>
<organism evidence="2 3">
    <name type="scientific">Dictyocaulus viviparus</name>
    <name type="common">Bovine lungworm</name>
    <dbReference type="NCBI Taxonomy" id="29172"/>
    <lineage>
        <taxon>Eukaryota</taxon>
        <taxon>Metazoa</taxon>
        <taxon>Ecdysozoa</taxon>
        <taxon>Nematoda</taxon>
        <taxon>Chromadorea</taxon>
        <taxon>Rhabditida</taxon>
        <taxon>Rhabditina</taxon>
        <taxon>Rhabditomorpha</taxon>
        <taxon>Strongyloidea</taxon>
        <taxon>Metastrongylidae</taxon>
        <taxon>Dictyocaulus</taxon>
    </lineage>
</organism>
<dbReference type="EMBL" id="KN716896">
    <property type="protein sequence ID" value="KJH41133.1"/>
    <property type="molecule type" value="Genomic_DNA"/>
</dbReference>
<dbReference type="Proteomes" id="UP000053766">
    <property type="component" value="Unassembled WGS sequence"/>
</dbReference>
<reference evidence="3" key="2">
    <citation type="journal article" date="2016" name="Sci. Rep.">
        <title>Dictyocaulus viviparus genome, variome and transcriptome elucidate lungworm biology and support future intervention.</title>
        <authorList>
            <person name="McNulty S.N."/>
            <person name="Strube C."/>
            <person name="Rosa B.A."/>
            <person name="Martin J.C."/>
            <person name="Tyagi R."/>
            <person name="Choi Y.J."/>
            <person name="Wang Q."/>
            <person name="Hallsworth Pepin K."/>
            <person name="Zhang X."/>
            <person name="Ozersky P."/>
            <person name="Wilson R.K."/>
            <person name="Sternberg P.W."/>
            <person name="Gasser R.B."/>
            <person name="Mitreva M."/>
        </authorList>
    </citation>
    <scope>NUCLEOTIDE SEQUENCE [LARGE SCALE GENOMIC DNA]</scope>
    <source>
        <strain evidence="3">HannoverDv2000</strain>
    </source>
</reference>
<reference evidence="2 3" key="1">
    <citation type="submission" date="2013-11" db="EMBL/GenBank/DDBJ databases">
        <title>Draft genome of the bovine lungworm Dictyocaulus viviparus.</title>
        <authorList>
            <person name="Mitreva M."/>
        </authorList>
    </citation>
    <scope>NUCLEOTIDE SEQUENCE [LARGE SCALE GENOMIC DNA]</scope>
    <source>
        <strain evidence="2 3">HannoverDv2000</strain>
    </source>
</reference>
<gene>
    <name evidence="2" type="ORF">DICVIV_12891</name>
</gene>
<keyword evidence="3" id="KW-1185">Reference proteome</keyword>
<dbReference type="AlphaFoldDB" id="A0A0D8X991"/>